<proteinExistence type="predicted"/>
<protein>
    <submittedName>
        <fullName evidence="6">TetR family transcriptional regulator</fullName>
    </submittedName>
</protein>
<evidence type="ECO:0000259" key="5">
    <source>
        <dbReference type="PROSITE" id="PS50977"/>
    </source>
</evidence>
<evidence type="ECO:0000256" key="4">
    <source>
        <dbReference type="PROSITE-ProRule" id="PRU00335"/>
    </source>
</evidence>
<keyword evidence="3" id="KW-0804">Transcription</keyword>
<dbReference type="InterPro" id="IPR036271">
    <property type="entry name" value="Tet_transcr_reg_TetR-rel_C_sf"/>
</dbReference>
<feature type="domain" description="HTH tetR-type" evidence="5">
    <location>
        <begin position="10"/>
        <end position="70"/>
    </location>
</feature>
<dbReference type="RefSeq" id="WP_379878351.1">
    <property type="nucleotide sequence ID" value="NZ_JBHUIP010000016.1"/>
</dbReference>
<name>A0ABW5DXJ8_9PROT</name>
<evidence type="ECO:0000313" key="6">
    <source>
        <dbReference type="EMBL" id="MFD2265179.1"/>
    </source>
</evidence>
<dbReference type="PROSITE" id="PS50977">
    <property type="entry name" value="HTH_TETR_2"/>
    <property type="match status" value="1"/>
</dbReference>
<dbReference type="PANTHER" id="PTHR47506">
    <property type="entry name" value="TRANSCRIPTIONAL REGULATORY PROTEIN"/>
    <property type="match status" value="1"/>
</dbReference>
<evidence type="ECO:0000256" key="2">
    <source>
        <dbReference type="ARBA" id="ARBA00023125"/>
    </source>
</evidence>
<evidence type="ECO:0000256" key="3">
    <source>
        <dbReference type="ARBA" id="ARBA00023163"/>
    </source>
</evidence>
<dbReference type="InterPro" id="IPR009057">
    <property type="entry name" value="Homeodomain-like_sf"/>
</dbReference>
<dbReference type="Proteomes" id="UP001597295">
    <property type="component" value="Unassembled WGS sequence"/>
</dbReference>
<keyword evidence="1" id="KW-0805">Transcription regulation</keyword>
<keyword evidence="2 4" id="KW-0238">DNA-binding</keyword>
<dbReference type="PRINTS" id="PR00455">
    <property type="entry name" value="HTHTETR"/>
</dbReference>
<dbReference type="PANTHER" id="PTHR47506:SF7">
    <property type="entry name" value="TRANSCRIPTIONAL REGULATORY PROTEIN"/>
    <property type="match status" value="1"/>
</dbReference>
<dbReference type="Pfam" id="PF00440">
    <property type="entry name" value="TetR_N"/>
    <property type="match status" value="1"/>
</dbReference>
<organism evidence="6 7">
    <name type="scientific">Lacibacterium aquatile</name>
    <dbReference type="NCBI Taxonomy" id="1168082"/>
    <lineage>
        <taxon>Bacteria</taxon>
        <taxon>Pseudomonadati</taxon>
        <taxon>Pseudomonadota</taxon>
        <taxon>Alphaproteobacteria</taxon>
        <taxon>Rhodospirillales</taxon>
        <taxon>Rhodospirillaceae</taxon>
    </lineage>
</organism>
<evidence type="ECO:0000313" key="7">
    <source>
        <dbReference type="Proteomes" id="UP001597295"/>
    </source>
</evidence>
<accession>A0ABW5DXJ8</accession>
<reference evidence="7" key="1">
    <citation type="journal article" date="2019" name="Int. J. Syst. Evol. Microbiol.">
        <title>The Global Catalogue of Microorganisms (GCM) 10K type strain sequencing project: providing services to taxonomists for standard genome sequencing and annotation.</title>
        <authorList>
            <consortium name="The Broad Institute Genomics Platform"/>
            <consortium name="The Broad Institute Genome Sequencing Center for Infectious Disease"/>
            <person name="Wu L."/>
            <person name="Ma J."/>
        </authorList>
    </citation>
    <scope>NUCLEOTIDE SEQUENCE [LARGE SCALE GENOMIC DNA]</scope>
    <source>
        <strain evidence="7">CGMCC 1.19062</strain>
    </source>
</reference>
<evidence type="ECO:0000256" key="1">
    <source>
        <dbReference type="ARBA" id="ARBA00023015"/>
    </source>
</evidence>
<gene>
    <name evidence="6" type="ORF">ACFSM5_19910</name>
</gene>
<sequence length="182" mass="18924">MARVSKEQSQKNRETILQVAAGLFRERGLAGIGVADLMAAAGLTHGGFYGHFASKDDLAAEAAGRAFDEVSGMWKSDAAFEASVTQYLSAEHRDAPDKGCPMAALAADVAREGNDKPIRAVFQKGIAETVEALSGLQADGRKGALVDLAALIGALTLARATKGDAISDEILAAVRERLLGNA</sequence>
<dbReference type="InterPro" id="IPR001647">
    <property type="entry name" value="HTH_TetR"/>
</dbReference>
<dbReference type="EMBL" id="JBHUIP010000016">
    <property type="protein sequence ID" value="MFD2265179.1"/>
    <property type="molecule type" value="Genomic_DNA"/>
</dbReference>
<comment type="caution">
    <text evidence="6">The sequence shown here is derived from an EMBL/GenBank/DDBJ whole genome shotgun (WGS) entry which is preliminary data.</text>
</comment>
<keyword evidence="7" id="KW-1185">Reference proteome</keyword>
<dbReference type="Gene3D" id="1.10.10.60">
    <property type="entry name" value="Homeodomain-like"/>
    <property type="match status" value="1"/>
</dbReference>
<dbReference type="SUPFAM" id="SSF48498">
    <property type="entry name" value="Tetracyclin repressor-like, C-terminal domain"/>
    <property type="match status" value="1"/>
</dbReference>
<dbReference type="SUPFAM" id="SSF46689">
    <property type="entry name" value="Homeodomain-like"/>
    <property type="match status" value="1"/>
</dbReference>
<feature type="DNA-binding region" description="H-T-H motif" evidence="4">
    <location>
        <begin position="33"/>
        <end position="52"/>
    </location>
</feature>
<dbReference type="Gene3D" id="1.10.357.10">
    <property type="entry name" value="Tetracycline Repressor, domain 2"/>
    <property type="match status" value="1"/>
</dbReference>